<feature type="compositionally biased region" description="Polar residues" evidence="2">
    <location>
        <begin position="10"/>
        <end position="22"/>
    </location>
</feature>
<dbReference type="PANTHER" id="PTHR35024:SF4">
    <property type="entry name" value="POLYMER-FORMING CYTOSKELETAL PROTEIN"/>
    <property type="match status" value="1"/>
</dbReference>
<dbReference type="Proteomes" id="UP001165366">
    <property type="component" value="Unassembled WGS sequence"/>
</dbReference>
<evidence type="ECO:0000256" key="1">
    <source>
        <dbReference type="ARBA" id="ARBA00044755"/>
    </source>
</evidence>
<dbReference type="EMBL" id="JAKLWS010000034">
    <property type="protein sequence ID" value="MCG2590493.1"/>
    <property type="molecule type" value="Genomic_DNA"/>
</dbReference>
<feature type="region of interest" description="Disordered" evidence="2">
    <location>
        <begin position="121"/>
        <end position="144"/>
    </location>
</feature>
<dbReference type="PANTHER" id="PTHR35024">
    <property type="entry name" value="HYPOTHETICAL CYTOSOLIC PROTEIN"/>
    <property type="match status" value="1"/>
</dbReference>
<evidence type="ECO:0000313" key="3">
    <source>
        <dbReference type="EMBL" id="MCG2590493.1"/>
    </source>
</evidence>
<evidence type="ECO:0000256" key="2">
    <source>
        <dbReference type="SAM" id="MobiDB-lite"/>
    </source>
</evidence>
<accession>A0ABS9KI07</accession>
<dbReference type="InterPro" id="IPR007607">
    <property type="entry name" value="BacA/B"/>
</dbReference>
<dbReference type="Pfam" id="PF04519">
    <property type="entry name" value="Bactofilin"/>
    <property type="match status" value="1"/>
</dbReference>
<organism evidence="3 4">
    <name type="scientific">Rhodohalobacter sulfatireducens</name>
    <dbReference type="NCBI Taxonomy" id="2911366"/>
    <lineage>
        <taxon>Bacteria</taxon>
        <taxon>Pseudomonadati</taxon>
        <taxon>Balneolota</taxon>
        <taxon>Balneolia</taxon>
        <taxon>Balneolales</taxon>
        <taxon>Balneolaceae</taxon>
        <taxon>Rhodohalobacter</taxon>
    </lineage>
</organism>
<proteinExistence type="inferred from homology"/>
<sequence length="144" mass="15313">MFKKKPGNKVNGTSQKSPSLNMISEGTTIKGTIKSNNDIRIAGRLEGEAICKGKVIVSSTAHVDGNIASTEADIAGKVDGTIKVSNKLSLRQTANVYGDIYTKVFVVEEGAQLNGNCKMGEQEKSTVSRTNAEYAESTAVKEKS</sequence>
<reference evidence="3" key="1">
    <citation type="submission" date="2022-01" db="EMBL/GenBank/DDBJ databases">
        <authorList>
            <person name="Wang Y."/>
        </authorList>
    </citation>
    <scope>NUCLEOTIDE SEQUENCE</scope>
    <source>
        <strain evidence="3">WB101</strain>
    </source>
</reference>
<protein>
    <submittedName>
        <fullName evidence="3">Polymer-forming cytoskeletal protein</fullName>
    </submittedName>
</protein>
<gene>
    <name evidence="3" type="ORF">L6773_18090</name>
</gene>
<comment type="similarity">
    <text evidence="1">Belongs to the bactofilin family.</text>
</comment>
<dbReference type="RefSeq" id="WP_237855908.1">
    <property type="nucleotide sequence ID" value="NZ_JAKLWS010000034.1"/>
</dbReference>
<reference evidence="3" key="2">
    <citation type="submission" date="2024-05" db="EMBL/GenBank/DDBJ databases">
        <title>Rhodohalobacter halophilus gen. nov., sp. nov., a moderately halophilic member of the family Balneolaceae.</title>
        <authorList>
            <person name="Xia J."/>
        </authorList>
    </citation>
    <scope>NUCLEOTIDE SEQUENCE</scope>
    <source>
        <strain evidence="3">WB101</strain>
    </source>
</reference>
<comment type="caution">
    <text evidence="3">The sequence shown here is derived from an EMBL/GenBank/DDBJ whole genome shotgun (WGS) entry which is preliminary data.</text>
</comment>
<keyword evidence="4" id="KW-1185">Reference proteome</keyword>
<feature type="region of interest" description="Disordered" evidence="2">
    <location>
        <begin position="1"/>
        <end position="22"/>
    </location>
</feature>
<evidence type="ECO:0000313" key="4">
    <source>
        <dbReference type="Proteomes" id="UP001165366"/>
    </source>
</evidence>
<name>A0ABS9KI07_9BACT</name>